<accession>A0A9Q0QPT5</accession>
<proteinExistence type="predicted"/>
<keyword evidence="5" id="KW-0804">Transcription</keyword>
<dbReference type="AlphaFoldDB" id="A0A9Q0QPT5"/>
<dbReference type="PROSITE" id="PS50863">
    <property type="entry name" value="B3"/>
    <property type="match status" value="3"/>
</dbReference>
<evidence type="ECO:0000313" key="8">
    <source>
        <dbReference type="EMBL" id="KAJ4967525.1"/>
    </source>
</evidence>
<keyword evidence="4" id="KW-0238">DNA-binding</keyword>
<dbReference type="OrthoDB" id="1109907at2759"/>
<organism evidence="8 9">
    <name type="scientific">Protea cynaroides</name>
    <dbReference type="NCBI Taxonomy" id="273540"/>
    <lineage>
        <taxon>Eukaryota</taxon>
        <taxon>Viridiplantae</taxon>
        <taxon>Streptophyta</taxon>
        <taxon>Embryophyta</taxon>
        <taxon>Tracheophyta</taxon>
        <taxon>Spermatophyta</taxon>
        <taxon>Magnoliopsida</taxon>
        <taxon>Proteales</taxon>
        <taxon>Proteaceae</taxon>
        <taxon>Protea</taxon>
    </lineage>
</organism>
<comment type="caution">
    <text evidence="8">The sequence shown here is derived from an EMBL/GenBank/DDBJ whole genome shotgun (WGS) entry which is preliminary data.</text>
</comment>
<keyword evidence="3" id="KW-0805">Transcription regulation</keyword>
<keyword evidence="6" id="KW-0539">Nucleus</keyword>
<dbReference type="PANTHER" id="PTHR31674:SF62">
    <property type="entry name" value="B3 DOMAIN-CONTAINING PROTEIN REM14-RELATED"/>
    <property type="match status" value="1"/>
</dbReference>
<dbReference type="CDD" id="cd10017">
    <property type="entry name" value="B3_DNA"/>
    <property type="match status" value="3"/>
</dbReference>
<evidence type="ECO:0000256" key="5">
    <source>
        <dbReference type="ARBA" id="ARBA00023163"/>
    </source>
</evidence>
<name>A0A9Q0QPT5_9MAGN</name>
<dbReference type="InterPro" id="IPR039218">
    <property type="entry name" value="REM_fam"/>
</dbReference>
<dbReference type="PANTHER" id="PTHR31674">
    <property type="entry name" value="B3 DOMAIN-CONTAINING PROTEIN REM-LIKE 3-RELATED"/>
    <property type="match status" value="1"/>
</dbReference>
<sequence>MVTEGVRQCRKHHFFKPIMPPFQQLSIPRAFLKHLVDEMSEEGVGEATLNHQRSQKSWRMKVERFCFTEGWNDFVRDNDLRFGDFVVFRYEGAMVFDVKIFDRSSCEKKYHPPATAIKRETRKHQEREDSRIKITNHPKDGSKPTLDSFKILMTEYNLRRSHVGIPKKFSLGNGLFGKIFKAIIRDEKGRSWSVRLNQDNRPRMRIGLGWRKFVLENHLKEGDSCIFKLANCEKIARGAANTIVLDVIVSSSSSSSSDDDGWGLENLKNNDRIGIISCNPFFVTSLRPFNNEESGLSVPLEFVRENGLMGKSFITTLRNSKGRSWRVELKSNKCNGHTYMYGDWTVISSVNGLKEGCTCIIELIRRGKLQVIEFCLL</sequence>
<gene>
    <name evidence="8" type="ORF">NE237_019374</name>
</gene>
<feature type="domain" description="TF-B3" evidence="7">
    <location>
        <begin position="10"/>
        <end position="104"/>
    </location>
</feature>
<comment type="subcellular location">
    <subcellularLocation>
        <location evidence="1">Nucleus</location>
    </subcellularLocation>
</comment>
<evidence type="ECO:0000313" key="9">
    <source>
        <dbReference type="Proteomes" id="UP001141806"/>
    </source>
</evidence>
<dbReference type="GO" id="GO:0003677">
    <property type="term" value="F:DNA binding"/>
    <property type="evidence" value="ECO:0007669"/>
    <property type="project" value="UniProtKB-KW"/>
</dbReference>
<dbReference type="SUPFAM" id="SSF101936">
    <property type="entry name" value="DNA-binding pseudobarrel domain"/>
    <property type="match status" value="3"/>
</dbReference>
<feature type="domain" description="TF-B3" evidence="7">
    <location>
        <begin position="281"/>
        <end position="377"/>
    </location>
</feature>
<dbReference type="InterPro" id="IPR015300">
    <property type="entry name" value="DNA-bd_pseudobarrel_sf"/>
</dbReference>
<dbReference type="Pfam" id="PF02362">
    <property type="entry name" value="B3"/>
    <property type="match status" value="3"/>
</dbReference>
<reference evidence="8" key="1">
    <citation type="journal article" date="2023" name="Plant J.">
        <title>The genome of the king protea, Protea cynaroides.</title>
        <authorList>
            <person name="Chang J."/>
            <person name="Duong T.A."/>
            <person name="Schoeman C."/>
            <person name="Ma X."/>
            <person name="Roodt D."/>
            <person name="Barker N."/>
            <person name="Li Z."/>
            <person name="Van de Peer Y."/>
            <person name="Mizrachi E."/>
        </authorList>
    </citation>
    <scope>NUCLEOTIDE SEQUENCE</scope>
    <source>
        <tissue evidence="8">Young leaves</tissue>
    </source>
</reference>
<dbReference type="Proteomes" id="UP001141806">
    <property type="component" value="Unassembled WGS sequence"/>
</dbReference>
<dbReference type="InterPro" id="IPR003340">
    <property type="entry name" value="B3_DNA-bd"/>
</dbReference>
<keyword evidence="2" id="KW-0677">Repeat</keyword>
<dbReference type="GO" id="GO:0005634">
    <property type="term" value="C:nucleus"/>
    <property type="evidence" value="ECO:0007669"/>
    <property type="project" value="UniProtKB-SubCell"/>
</dbReference>
<protein>
    <recommendedName>
        <fullName evidence="7">TF-B3 domain-containing protein</fullName>
    </recommendedName>
</protein>
<evidence type="ECO:0000256" key="3">
    <source>
        <dbReference type="ARBA" id="ARBA00023015"/>
    </source>
</evidence>
<feature type="domain" description="TF-B3" evidence="7">
    <location>
        <begin position="148"/>
        <end position="253"/>
    </location>
</feature>
<evidence type="ECO:0000259" key="7">
    <source>
        <dbReference type="PROSITE" id="PS50863"/>
    </source>
</evidence>
<keyword evidence="9" id="KW-1185">Reference proteome</keyword>
<evidence type="ECO:0000256" key="2">
    <source>
        <dbReference type="ARBA" id="ARBA00022737"/>
    </source>
</evidence>
<evidence type="ECO:0000256" key="1">
    <source>
        <dbReference type="ARBA" id="ARBA00004123"/>
    </source>
</evidence>
<dbReference type="SMART" id="SM01019">
    <property type="entry name" value="B3"/>
    <property type="match status" value="3"/>
</dbReference>
<dbReference type="Gene3D" id="2.40.330.10">
    <property type="entry name" value="DNA-binding pseudobarrel domain"/>
    <property type="match status" value="3"/>
</dbReference>
<evidence type="ECO:0000256" key="4">
    <source>
        <dbReference type="ARBA" id="ARBA00023125"/>
    </source>
</evidence>
<dbReference type="EMBL" id="JAMYWD010000007">
    <property type="protein sequence ID" value="KAJ4967525.1"/>
    <property type="molecule type" value="Genomic_DNA"/>
</dbReference>
<evidence type="ECO:0000256" key="6">
    <source>
        <dbReference type="ARBA" id="ARBA00023242"/>
    </source>
</evidence>